<organism evidence="2 3">
    <name type="scientific">Solanum tuberosum</name>
    <name type="common">Potato</name>
    <dbReference type="NCBI Taxonomy" id="4113"/>
    <lineage>
        <taxon>Eukaryota</taxon>
        <taxon>Viridiplantae</taxon>
        <taxon>Streptophyta</taxon>
        <taxon>Embryophyta</taxon>
        <taxon>Tracheophyta</taxon>
        <taxon>Spermatophyta</taxon>
        <taxon>Magnoliopsida</taxon>
        <taxon>eudicotyledons</taxon>
        <taxon>Gunneridae</taxon>
        <taxon>Pentapetalae</taxon>
        <taxon>asterids</taxon>
        <taxon>lamiids</taxon>
        <taxon>Solanales</taxon>
        <taxon>Solanaceae</taxon>
        <taxon>Solanoideae</taxon>
        <taxon>Solaneae</taxon>
        <taxon>Solanum</taxon>
    </lineage>
</organism>
<feature type="region of interest" description="Disordered" evidence="1">
    <location>
        <begin position="130"/>
        <end position="170"/>
    </location>
</feature>
<feature type="compositionally biased region" description="Acidic residues" evidence="1">
    <location>
        <begin position="154"/>
        <end position="165"/>
    </location>
</feature>
<proteinExistence type="predicted"/>
<keyword evidence="3" id="KW-1185">Reference proteome</keyword>
<dbReference type="EMBL" id="JAIVGD010000018">
    <property type="protein sequence ID" value="KAH0754331.1"/>
    <property type="molecule type" value="Genomic_DNA"/>
</dbReference>
<accession>A0ABQ7URA1</accession>
<evidence type="ECO:0008006" key="4">
    <source>
        <dbReference type="Google" id="ProtNLM"/>
    </source>
</evidence>
<feature type="compositionally biased region" description="Gly residues" evidence="1">
    <location>
        <begin position="1"/>
        <end position="11"/>
    </location>
</feature>
<sequence>MVMIAPGGGSRSPGEKEEPSNYYGKKPLRCYRCGEVAGHIKRYCRAKESNVAQKVAEEEEWGKCLVAEGRAMDVMISINLERGWIEDLEYNIADHVENQETDVVGMKQEIFEYVPTGDMVAAIEEIKEEDPEQAISESGDEKSLRKNVLKVEVSEEEDKDQIDEEPNLKGQISSGAIDDIIFESVVADKQVIE</sequence>
<comment type="caution">
    <text evidence="2">The sequence shown here is derived from an EMBL/GenBank/DDBJ whole genome shotgun (WGS) entry which is preliminary data.</text>
</comment>
<evidence type="ECO:0000256" key="1">
    <source>
        <dbReference type="SAM" id="MobiDB-lite"/>
    </source>
</evidence>
<feature type="region of interest" description="Disordered" evidence="1">
    <location>
        <begin position="1"/>
        <end position="20"/>
    </location>
</feature>
<evidence type="ECO:0000313" key="2">
    <source>
        <dbReference type="EMBL" id="KAH0754331.1"/>
    </source>
</evidence>
<protein>
    <recommendedName>
        <fullName evidence="4">CCHC-type domain-containing protein</fullName>
    </recommendedName>
</protein>
<reference evidence="2 3" key="1">
    <citation type="journal article" date="2021" name="bioRxiv">
        <title>Chromosome-scale and haplotype-resolved genome assembly of a tetraploid potato cultivar.</title>
        <authorList>
            <person name="Sun H."/>
            <person name="Jiao W.-B."/>
            <person name="Krause K."/>
            <person name="Campoy J.A."/>
            <person name="Goel M."/>
            <person name="Folz-Donahue K."/>
            <person name="Kukat C."/>
            <person name="Huettel B."/>
            <person name="Schneeberger K."/>
        </authorList>
    </citation>
    <scope>NUCLEOTIDE SEQUENCE [LARGE SCALE GENOMIC DNA]</scope>
    <source>
        <strain evidence="2">SolTubOtavaFocal</strain>
        <tissue evidence="2">Leaves</tissue>
    </source>
</reference>
<name>A0ABQ7URA1_SOLTU</name>
<dbReference type="Proteomes" id="UP000826656">
    <property type="component" value="Unassembled WGS sequence"/>
</dbReference>
<evidence type="ECO:0000313" key="3">
    <source>
        <dbReference type="Proteomes" id="UP000826656"/>
    </source>
</evidence>
<gene>
    <name evidence="2" type="ORF">KY290_024601</name>
</gene>